<keyword evidence="3" id="KW-1185">Reference proteome</keyword>
<proteinExistence type="predicted"/>
<evidence type="ECO:0000313" key="3">
    <source>
        <dbReference type="Proteomes" id="UP000187209"/>
    </source>
</evidence>
<dbReference type="EMBL" id="MPUH01000840">
    <property type="protein sequence ID" value="OMJ73185.1"/>
    <property type="molecule type" value="Genomic_DNA"/>
</dbReference>
<gene>
    <name evidence="2" type="ORF">SteCoe_28192</name>
</gene>
<dbReference type="AlphaFoldDB" id="A0A1R2B920"/>
<comment type="caution">
    <text evidence="2">The sequence shown here is derived from an EMBL/GenBank/DDBJ whole genome shotgun (WGS) entry which is preliminary data.</text>
</comment>
<dbReference type="Proteomes" id="UP000187209">
    <property type="component" value="Unassembled WGS sequence"/>
</dbReference>
<accession>A0A1R2B920</accession>
<evidence type="ECO:0000256" key="1">
    <source>
        <dbReference type="SAM" id="MobiDB-lite"/>
    </source>
</evidence>
<reference evidence="2 3" key="1">
    <citation type="submission" date="2016-11" db="EMBL/GenBank/DDBJ databases">
        <title>The macronuclear genome of Stentor coeruleus: a giant cell with tiny introns.</title>
        <authorList>
            <person name="Slabodnick M."/>
            <person name="Ruby J.G."/>
            <person name="Reiff S.B."/>
            <person name="Swart E.C."/>
            <person name="Gosai S."/>
            <person name="Prabakaran S."/>
            <person name="Witkowska E."/>
            <person name="Larue G.E."/>
            <person name="Fisher S."/>
            <person name="Freeman R.M."/>
            <person name="Gunawardena J."/>
            <person name="Chu W."/>
            <person name="Stover N.A."/>
            <person name="Gregory B.D."/>
            <person name="Nowacki M."/>
            <person name="Derisi J."/>
            <person name="Roy S.W."/>
            <person name="Marshall W.F."/>
            <person name="Sood P."/>
        </authorList>
    </citation>
    <scope>NUCLEOTIDE SEQUENCE [LARGE SCALE GENOMIC DNA]</scope>
    <source>
        <strain evidence="2">WM001</strain>
    </source>
</reference>
<feature type="region of interest" description="Disordered" evidence="1">
    <location>
        <begin position="47"/>
        <end position="68"/>
    </location>
</feature>
<organism evidence="2 3">
    <name type="scientific">Stentor coeruleus</name>
    <dbReference type="NCBI Taxonomy" id="5963"/>
    <lineage>
        <taxon>Eukaryota</taxon>
        <taxon>Sar</taxon>
        <taxon>Alveolata</taxon>
        <taxon>Ciliophora</taxon>
        <taxon>Postciliodesmatophora</taxon>
        <taxon>Heterotrichea</taxon>
        <taxon>Heterotrichida</taxon>
        <taxon>Stentoridae</taxon>
        <taxon>Stentor</taxon>
    </lineage>
</organism>
<feature type="compositionally biased region" description="Polar residues" evidence="1">
    <location>
        <begin position="52"/>
        <end position="62"/>
    </location>
</feature>
<sequence>MGNFCCTDDLNKGPKYEEYHFDIDKSVSVPSKNPMFVQSHLETVKEEPIEYSEQSEYRSVSRGSKKRG</sequence>
<protein>
    <submittedName>
        <fullName evidence="2">Uncharacterized protein</fullName>
    </submittedName>
</protein>
<name>A0A1R2B920_9CILI</name>
<evidence type="ECO:0000313" key="2">
    <source>
        <dbReference type="EMBL" id="OMJ73185.1"/>
    </source>
</evidence>